<gene>
    <name evidence="10" type="primary">ctaG</name>
    <name evidence="11" type="ORF">J3R73_001349</name>
</gene>
<dbReference type="PANTHER" id="PTHR21320:SF3">
    <property type="entry name" value="CYTOCHROME C OXIDASE ASSEMBLY PROTEIN COX11, MITOCHONDRIAL-RELATED"/>
    <property type="match status" value="1"/>
</dbReference>
<dbReference type="RefSeq" id="WP_307424070.1">
    <property type="nucleotide sequence ID" value="NZ_JAUSVK010000001.1"/>
</dbReference>
<evidence type="ECO:0000256" key="10">
    <source>
        <dbReference type="HAMAP-Rule" id="MF_00155"/>
    </source>
</evidence>
<dbReference type="SUPFAM" id="SSF110111">
    <property type="entry name" value="Ctag/Cox11"/>
    <property type="match status" value="1"/>
</dbReference>
<dbReference type="Pfam" id="PF04442">
    <property type="entry name" value="CtaG_Cox11"/>
    <property type="match status" value="1"/>
</dbReference>
<dbReference type="InterPro" id="IPR023471">
    <property type="entry name" value="CtaG/Cox11_dom_sf"/>
</dbReference>
<keyword evidence="5 10" id="KW-0812">Transmembrane</keyword>
<keyword evidence="7 10" id="KW-1133">Transmembrane helix</keyword>
<evidence type="ECO:0000256" key="4">
    <source>
        <dbReference type="ARBA" id="ARBA00015384"/>
    </source>
</evidence>
<dbReference type="HAMAP" id="MF_00155">
    <property type="entry name" value="CtaG"/>
    <property type="match status" value="1"/>
</dbReference>
<evidence type="ECO:0000256" key="7">
    <source>
        <dbReference type="ARBA" id="ARBA00022989"/>
    </source>
</evidence>
<keyword evidence="10" id="KW-0997">Cell inner membrane</keyword>
<feature type="topological domain" description="Cytoplasmic" evidence="10">
    <location>
        <begin position="1"/>
        <end position="13"/>
    </location>
</feature>
<dbReference type="NCBIfam" id="NF003465">
    <property type="entry name" value="PRK05089.1"/>
    <property type="match status" value="1"/>
</dbReference>
<keyword evidence="8 10" id="KW-0186">Copper</keyword>
<evidence type="ECO:0000256" key="3">
    <source>
        <dbReference type="ARBA" id="ARBA00009620"/>
    </source>
</evidence>
<evidence type="ECO:0000256" key="8">
    <source>
        <dbReference type="ARBA" id="ARBA00023008"/>
    </source>
</evidence>
<keyword evidence="9 10" id="KW-0472">Membrane</keyword>
<protein>
    <recommendedName>
        <fullName evidence="4 10">Cytochrome c oxidase assembly protein CtaG</fullName>
    </recommendedName>
</protein>
<organism evidence="11 12">
    <name type="scientific">Labrys monachus</name>
    <dbReference type="NCBI Taxonomy" id="217067"/>
    <lineage>
        <taxon>Bacteria</taxon>
        <taxon>Pseudomonadati</taxon>
        <taxon>Pseudomonadota</taxon>
        <taxon>Alphaproteobacteria</taxon>
        <taxon>Hyphomicrobiales</taxon>
        <taxon>Xanthobacteraceae</taxon>
        <taxon>Labrys</taxon>
    </lineage>
</organism>
<evidence type="ECO:0000313" key="11">
    <source>
        <dbReference type="EMBL" id="MDQ0391557.1"/>
    </source>
</evidence>
<evidence type="ECO:0000256" key="9">
    <source>
        <dbReference type="ARBA" id="ARBA00023136"/>
    </source>
</evidence>
<evidence type="ECO:0000256" key="2">
    <source>
        <dbReference type="ARBA" id="ARBA00004382"/>
    </source>
</evidence>
<evidence type="ECO:0000256" key="1">
    <source>
        <dbReference type="ARBA" id="ARBA00004007"/>
    </source>
</evidence>
<comment type="similarity">
    <text evidence="3 10">Belongs to the COX11/CtaG family.</text>
</comment>
<dbReference type="Proteomes" id="UP001237448">
    <property type="component" value="Unassembled WGS sequence"/>
</dbReference>
<evidence type="ECO:0000256" key="6">
    <source>
        <dbReference type="ARBA" id="ARBA00022968"/>
    </source>
</evidence>
<name>A0ABU0FAA6_9HYPH</name>
<comment type="function">
    <text evidence="1 10">Exerts its effect at some terminal stage of cytochrome c oxidase synthesis, probably by being involved in the insertion of the copper B into subunit I.</text>
</comment>
<reference evidence="11 12" key="1">
    <citation type="submission" date="2023-07" db="EMBL/GenBank/DDBJ databases">
        <title>Genomic Encyclopedia of Type Strains, Phase IV (KMG-IV): sequencing the most valuable type-strain genomes for metagenomic binning, comparative biology and taxonomic classification.</title>
        <authorList>
            <person name="Goeker M."/>
        </authorList>
    </citation>
    <scope>NUCLEOTIDE SEQUENCE [LARGE SCALE GENOMIC DNA]</scope>
    <source>
        <strain evidence="11 12">DSM 5896</strain>
    </source>
</reference>
<evidence type="ECO:0000313" key="12">
    <source>
        <dbReference type="Proteomes" id="UP001237448"/>
    </source>
</evidence>
<evidence type="ECO:0000256" key="5">
    <source>
        <dbReference type="ARBA" id="ARBA00022692"/>
    </source>
</evidence>
<dbReference type="InterPro" id="IPR007533">
    <property type="entry name" value="Cyt_c_oxidase_assmbl_CtaG"/>
</dbReference>
<accession>A0ABU0FAA6</accession>
<keyword evidence="12" id="KW-1185">Reference proteome</keyword>
<sequence length="201" mass="21858">MTAGDPDRKKTRTSNRLVAVCCVAFVGSMLGAAYAAVPLYSLFCRVTGYGGTTRVAAQAPGRTIDRSFEVRFDSNINAALPWKFEPETRSVQVRAGEVKTVYYRITNLSSQATHATASYNVTPLETGAFFSKIQCFCFSSQTLGPGESQELPVVFFVDPAIDEDRDLHGVKTITLSYTYYPAKPSATPIAEATSSNTKPQL</sequence>
<dbReference type="EMBL" id="JAUSVK010000001">
    <property type="protein sequence ID" value="MDQ0391557.1"/>
    <property type="molecule type" value="Genomic_DNA"/>
</dbReference>
<keyword evidence="10" id="KW-1003">Cell membrane</keyword>
<dbReference type="Gene3D" id="2.60.370.10">
    <property type="entry name" value="Ctag/Cox11"/>
    <property type="match status" value="1"/>
</dbReference>
<comment type="subcellular location">
    <subcellularLocation>
        <location evidence="2 10">Cell inner membrane</location>
        <topology evidence="2 10">Single-pass type II membrane protein</topology>
        <orientation evidence="2 10">Periplasmic side</orientation>
    </subcellularLocation>
</comment>
<dbReference type="PIRSF" id="PIRSF005413">
    <property type="entry name" value="COX11"/>
    <property type="match status" value="1"/>
</dbReference>
<comment type="caution">
    <text evidence="11">The sequence shown here is derived from an EMBL/GenBank/DDBJ whole genome shotgun (WGS) entry which is preliminary data.</text>
</comment>
<keyword evidence="6 10" id="KW-0735">Signal-anchor</keyword>
<proteinExistence type="inferred from homology"/>
<dbReference type="PANTHER" id="PTHR21320">
    <property type="entry name" value="CYTOCHROME C OXIDASE ASSEMBLY PROTEIN COX11-RELATED"/>
    <property type="match status" value="1"/>
</dbReference>
<feature type="topological domain" description="Periplasmic" evidence="10">
    <location>
        <begin position="37"/>
        <end position="201"/>
    </location>
</feature>